<comment type="caution">
    <text evidence="2">The sequence shown here is derived from an EMBL/GenBank/DDBJ whole genome shotgun (WGS) entry which is preliminary data.</text>
</comment>
<evidence type="ECO:0008006" key="4">
    <source>
        <dbReference type="Google" id="ProtNLM"/>
    </source>
</evidence>
<name>A0ABT9QF27_9ACTN</name>
<dbReference type="Proteomes" id="UP001225356">
    <property type="component" value="Unassembled WGS sequence"/>
</dbReference>
<keyword evidence="1" id="KW-1133">Transmembrane helix</keyword>
<evidence type="ECO:0000313" key="2">
    <source>
        <dbReference type="EMBL" id="MDP9844669.1"/>
    </source>
</evidence>
<evidence type="ECO:0000256" key="1">
    <source>
        <dbReference type="SAM" id="Phobius"/>
    </source>
</evidence>
<dbReference type="RefSeq" id="WP_307559706.1">
    <property type="nucleotide sequence ID" value="NZ_JAUSQU010000001.1"/>
</dbReference>
<keyword evidence="3" id="KW-1185">Reference proteome</keyword>
<evidence type="ECO:0000313" key="3">
    <source>
        <dbReference type="Proteomes" id="UP001225356"/>
    </source>
</evidence>
<organism evidence="2 3">
    <name type="scientific">Streptosporangium lutulentum</name>
    <dbReference type="NCBI Taxonomy" id="1461250"/>
    <lineage>
        <taxon>Bacteria</taxon>
        <taxon>Bacillati</taxon>
        <taxon>Actinomycetota</taxon>
        <taxon>Actinomycetes</taxon>
        <taxon>Streptosporangiales</taxon>
        <taxon>Streptosporangiaceae</taxon>
        <taxon>Streptosporangium</taxon>
    </lineage>
</organism>
<dbReference type="EMBL" id="JAUSQU010000001">
    <property type="protein sequence ID" value="MDP9844669.1"/>
    <property type="molecule type" value="Genomic_DNA"/>
</dbReference>
<feature type="transmembrane region" description="Helical" evidence="1">
    <location>
        <begin position="12"/>
        <end position="31"/>
    </location>
</feature>
<sequence>MPVSRGILRLSYQGAVLLSVLAIAPLTWMWLAGSGHRVVAGSSPVFPGPRETSLEAALRPE</sequence>
<keyword evidence="1" id="KW-0472">Membrane</keyword>
<protein>
    <recommendedName>
        <fullName evidence="4">Carbohydrate ABC transporter permease</fullName>
    </recommendedName>
</protein>
<accession>A0ABT9QF27</accession>
<reference evidence="2 3" key="1">
    <citation type="submission" date="2023-07" db="EMBL/GenBank/DDBJ databases">
        <title>Sequencing the genomes of 1000 actinobacteria strains.</title>
        <authorList>
            <person name="Klenk H.-P."/>
        </authorList>
    </citation>
    <scope>NUCLEOTIDE SEQUENCE [LARGE SCALE GENOMIC DNA]</scope>
    <source>
        <strain evidence="2 3">DSM 46740</strain>
    </source>
</reference>
<gene>
    <name evidence="2" type="ORF">J2853_003880</name>
</gene>
<proteinExistence type="predicted"/>
<keyword evidence="1" id="KW-0812">Transmembrane</keyword>